<name>A0AAN7CQ66_9PEZI</name>
<evidence type="ECO:0000313" key="3">
    <source>
        <dbReference type="Proteomes" id="UP001303647"/>
    </source>
</evidence>
<dbReference type="Proteomes" id="UP001303647">
    <property type="component" value="Unassembled WGS sequence"/>
</dbReference>
<evidence type="ECO:0000256" key="1">
    <source>
        <dbReference type="SAM" id="MobiDB-lite"/>
    </source>
</evidence>
<protein>
    <submittedName>
        <fullName evidence="2">Uncharacterized protein</fullName>
    </submittedName>
</protein>
<feature type="compositionally biased region" description="Acidic residues" evidence="1">
    <location>
        <begin position="140"/>
        <end position="168"/>
    </location>
</feature>
<sequence>MRFAHLTTRALVSSVIGNVLDEEPVTSPNPGAVLARQSCEIGMTPCGTGCMDLGNSCCAEYGRETSCRIGTYCMPDMGCCPNEQLGKTCSGVVDSCPSGKELCNEGCMPEGAVCCPTGGYCDAGEYCDGIYCRTSSSGGGDDDDDYDDGDDDYDDGDDDFDDGDDDDFFPSTTSTSTEPDPTPTTTEDDSTDDLDPSTTDTGDESFPTDDPATTEDSSQPDPTPPPQQGDDGFNGDFGVSPGASVRLAVPGGLALVAAGAMAMLLV</sequence>
<gene>
    <name evidence="2" type="ORF">C7999DRAFT_42696</name>
</gene>
<accession>A0AAN7CQ66</accession>
<feature type="compositionally biased region" description="Low complexity" evidence="1">
    <location>
        <begin position="228"/>
        <end position="238"/>
    </location>
</feature>
<keyword evidence="3" id="KW-1185">Reference proteome</keyword>
<organism evidence="2 3">
    <name type="scientific">Corynascus novoguineensis</name>
    <dbReference type="NCBI Taxonomy" id="1126955"/>
    <lineage>
        <taxon>Eukaryota</taxon>
        <taxon>Fungi</taxon>
        <taxon>Dikarya</taxon>
        <taxon>Ascomycota</taxon>
        <taxon>Pezizomycotina</taxon>
        <taxon>Sordariomycetes</taxon>
        <taxon>Sordariomycetidae</taxon>
        <taxon>Sordariales</taxon>
        <taxon>Chaetomiaceae</taxon>
        <taxon>Corynascus</taxon>
    </lineage>
</organism>
<evidence type="ECO:0000313" key="2">
    <source>
        <dbReference type="EMBL" id="KAK4245801.1"/>
    </source>
</evidence>
<proteinExistence type="predicted"/>
<reference evidence="2" key="2">
    <citation type="submission" date="2023-05" db="EMBL/GenBank/DDBJ databases">
        <authorList>
            <consortium name="Lawrence Berkeley National Laboratory"/>
            <person name="Steindorff A."/>
            <person name="Hensen N."/>
            <person name="Bonometti L."/>
            <person name="Westerberg I."/>
            <person name="Brannstrom I.O."/>
            <person name="Guillou S."/>
            <person name="Cros-Aarteil S."/>
            <person name="Calhoun S."/>
            <person name="Haridas S."/>
            <person name="Kuo A."/>
            <person name="Mondo S."/>
            <person name="Pangilinan J."/>
            <person name="Riley R."/>
            <person name="Labutti K."/>
            <person name="Andreopoulos B."/>
            <person name="Lipzen A."/>
            <person name="Chen C."/>
            <person name="Yanf M."/>
            <person name="Daum C."/>
            <person name="Ng V."/>
            <person name="Clum A."/>
            <person name="Ohm R."/>
            <person name="Martin F."/>
            <person name="Silar P."/>
            <person name="Natvig D."/>
            <person name="Lalanne C."/>
            <person name="Gautier V."/>
            <person name="Ament-Velasquez S.L."/>
            <person name="Kruys A."/>
            <person name="Hutchinson M.I."/>
            <person name="Powell A.J."/>
            <person name="Barry K."/>
            <person name="Miller A.N."/>
            <person name="Grigoriev I.V."/>
            <person name="Debuchy R."/>
            <person name="Gladieux P."/>
            <person name="Thoren M.H."/>
            <person name="Johannesson H."/>
        </authorList>
    </citation>
    <scope>NUCLEOTIDE SEQUENCE</scope>
    <source>
        <strain evidence="2">CBS 359.72</strain>
    </source>
</reference>
<comment type="caution">
    <text evidence="2">The sequence shown here is derived from an EMBL/GenBank/DDBJ whole genome shotgun (WGS) entry which is preliminary data.</text>
</comment>
<reference evidence="2" key="1">
    <citation type="journal article" date="2023" name="Mol. Phylogenet. Evol.">
        <title>Genome-scale phylogeny and comparative genomics of the fungal order Sordariales.</title>
        <authorList>
            <person name="Hensen N."/>
            <person name="Bonometti L."/>
            <person name="Westerberg I."/>
            <person name="Brannstrom I.O."/>
            <person name="Guillou S."/>
            <person name="Cros-Aarteil S."/>
            <person name="Calhoun S."/>
            <person name="Haridas S."/>
            <person name="Kuo A."/>
            <person name="Mondo S."/>
            <person name="Pangilinan J."/>
            <person name="Riley R."/>
            <person name="LaButti K."/>
            <person name="Andreopoulos B."/>
            <person name="Lipzen A."/>
            <person name="Chen C."/>
            <person name="Yan M."/>
            <person name="Daum C."/>
            <person name="Ng V."/>
            <person name="Clum A."/>
            <person name="Steindorff A."/>
            <person name="Ohm R.A."/>
            <person name="Martin F."/>
            <person name="Silar P."/>
            <person name="Natvig D.O."/>
            <person name="Lalanne C."/>
            <person name="Gautier V."/>
            <person name="Ament-Velasquez S.L."/>
            <person name="Kruys A."/>
            <person name="Hutchinson M.I."/>
            <person name="Powell A.J."/>
            <person name="Barry K."/>
            <person name="Miller A.N."/>
            <person name="Grigoriev I.V."/>
            <person name="Debuchy R."/>
            <person name="Gladieux P."/>
            <person name="Hiltunen Thoren M."/>
            <person name="Johannesson H."/>
        </authorList>
    </citation>
    <scope>NUCLEOTIDE SEQUENCE</scope>
    <source>
        <strain evidence="2">CBS 359.72</strain>
    </source>
</reference>
<dbReference type="AlphaFoldDB" id="A0AAN7CQ66"/>
<feature type="region of interest" description="Disordered" evidence="1">
    <location>
        <begin position="137"/>
        <end position="243"/>
    </location>
</feature>
<feature type="compositionally biased region" description="Acidic residues" evidence="1">
    <location>
        <begin position="186"/>
        <end position="207"/>
    </location>
</feature>
<dbReference type="EMBL" id="MU857690">
    <property type="protein sequence ID" value="KAK4245801.1"/>
    <property type="molecule type" value="Genomic_DNA"/>
</dbReference>
<feature type="compositionally biased region" description="Low complexity" evidence="1">
    <location>
        <begin position="169"/>
        <end position="185"/>
    </location>
</feature>